<gene>
    <name evidence="1" type="ORF">HDF10_004285</name>
</gene>
<reference evidence="1 2" key="1">
    <citation type="submission" date="2020-08" db="EMBL/GenBank/DDBJ databases">
        <title>Genomic Encyclopedia of Type Strains, Phase IV (KMG-V): Genome sequencing to study the core and pangenomes of soil and plant-associated prokaryotes.</title>
        <authorList>
            <person name="Whitman W."/>
        </authorList>
    </citation>
    <scope>NUCLEOTIDE SEQUENCE [LARGE SCALE GENOMIC DNA]</scope>
    <source>
        <strain evidence="1 2">M8US30</strain>
    </source>
</reference>
<name>A0A7W8JBJ5_9BACT</name>
<dbReference type="EMBL" id="JACHDZ010000012">
    <property type="protein sequence ID" value="MBB5346275.1"/>
    <property type="molecule type" value="Genomic_DNA"/>
</dbReference>
<accession>A0A7W8JBJ5</accession>
<sequence>MKRQICSYDMVAVPSNSYTVTDAEGEMYLCNSRCLCIWAVMLVTKHNLPESERDRSFVVTNPVGKKRSLDKLMDLAQWAAANAFGKPESEWLMNGRDVE</sequence>
<comment type="caution">
    <text evidence="1">The sequence shown here is derived from an EMBL/GenBank/DDBJ whole genome shotgun (WGS) entry which is preliminary data.</text>
</comment>
<evidence type="ECO:0000313" key="1">
    <source>
        <dbReference type="EMBL" id="MBB5346275.1"/>
    </source>
</evidence>
<proteinExistence type="predicted"/>
<evidence type="ECO:0000313" key="2">
    <source>
        <dbReference type="Proteomes" id="UP000569092"/>
    </source>
</evidence>
<protein>
    <submittedName>
        <fullName evidence="1">Uncharacterized protein</fullName>
    </submittedName>
</protein>
<dbReference type="Proteomes" id="UP000569092">
    <property type="component" value="Unassembled WGS sequence"/>
</dbReference>
<dbReference type="AlphaFoldDB" id="A0A7W8JBJ5"/>
<organism evidence="1 2">
    <name type="scientific">Tunturiibacter lichenicola</name>
    <dbReference type="NCBI Taxonomy" id="2051959"/>
    <lineage>
        <taxon>Bacteria</taxon>
        <taxon>Pseudomonadati</taxon>
        <taxon>Acidobacteriota</taxon>
        <taxon>Terriglobia</taxon>
        <taxon>Terriglobales</taxon>
        <taxon>Acidobacteriaceae</taxon>
        <taxon>Tunturiibacter</taxon>
    </lineage>
</organism>